<evidence type="ECO:0000256" key="10">
    <source>
        <dbReference type="ARBA" id="ARBA00023015"/>
    </source>
</evidence>
<dbReference type="STRING" id="554055.A0A2P6VCZ0"/>
<comment type="similarity">
    <text evidence="2">Belongs to the peptidase C69 family. Secernin subfamily.</text>
</comment>
<dbReference type="GO" id="GO:0006508">
    <property type="term" value="P:proteolysis"/>
    <property type="evidence" value="ECO:0007669"/>
    <property type="project" value="InterPro"/>
</dbReference>
<gene>
    <name evidence="15" type="ORF">C2E20_4734</name>
</gene>
<evidence type="ECO:0000256" key="13">
    <source>
        <dbReference type="ARBA" id="ARBA00023242"/>
    </source>
</evidence>
<evidence type="ECO:0000256" key="11">
    <source>
        <dbReference type="ARBA" id="ARBA00023163"/>
    </source>
</evidence>
<dbReference type="Gene3D" id="3.40.50.300">
    <property type="entry name" value="P-loop containing nucleotide triphosphate hydrolases"/>
    <property type="match status" value="1"/>
</dbReference>
<proteinExistence type="inferred from homology"/>
<evidence type="ECO:0000256" key="2">
    <source>
        <dbReference type="ARBA" id="ARBA00005705"/>
    </source>
</evidence>
<dbReference type="GO" id="GO:0006281">
    <property type="term" value="P:DNA repair"/>
    <property type="evidence" value="ECO:0007669"/>
    <property type="project" value="UniProtKB-KW"/>
</dbReference>
<dbReference type="GO" id="GO:0005634">
    <property type="term" value="C:nucleus"/>
    <property type="evidence" value="ECO:0007669"/>
    <property type="project" value="UniProtKB-SubCell"/>
</dbReference>
<evidence type="ECO:0000256" key="7">
    <source>
        <dbReference type="ARBA" id="ARBA00022801"/>
    </source>
</evidence>
<dbReference type="FunFam" id="3.40.50.300:FF:002221">
    <property type="entry name" value="RuvB-like 2"/>
    <property type="match status" value="2"/>
</dbReference>
<reference evidence="15 16" key="1">
    <citation type="journal article" date="2018" name="Plant J.">
        <title>Genome sequences of Chlorella sorokiniana UTEX 1602 and Micractinium conductrix SAG 241.80: implications to maltose excretion by a green alga.</title>
        <authorList>
            <person name="Arriola M.B."/>
            <person name="Velmurugan N."/>
            <person name="Zhang Y."/>
            <person name="Plunkett M.H."/>
            <person name="Hondzo H."/>
            <person name="Barney B.M."/>
        </authorList>
    </citation>
    <scope>NUCLEOTIDE SEQUENCE [LARGE SCALE GENOMIC DNA]</scope>
    <source>
        <strain evidence="15 16">SAG 241.80</strain>
    </source>
</reference>
<evidence type="ECO:0000259" key="14">
    <source>
        <dbReference type="SMART" id="SM00382"/>
    </source>
</evidence>
<dbReference type="GO" id="GO:0016805">
    <property type="term" value="F:dipeptidase activity"/>
    <property type="evidence" value="ECO:0007669"/>
    <property type="project" value="InterPro"/>
</dbReference>
<dbReference type="FunFam" id="1.10.8.60:FF:000010">
    <property type="entry name" value="RuvB-like helicase"/>
    <property type="match status" value="1"/>
</dbReference>
<evidence type="ECO:0000256" key="3">
    <source>
        <dbReference type="ARBA" id="ARBA00007519"/>
    </source>
</evidence>
<dbReference type="GO" id="GO:0003678">
    <property type="term" value="F:DNA helicase activity"/>
    <property type="evidence" value="ECO:0007669"/>
    <property type="project" value="UniProtKB-EC"/>
</dbReference>
<feature type="domain" description="AAA+ ATPase" evidence="14">
    <location>
        <begin position="66"/>
        <end position="349"/>
    </location>
</feature>
<dbReference type="EC" id="3.6.4.12" evidence="4"/>
<dbReference type="InterPro" id="IPR047804">
    <property type="entry name" value="C69_dipept_A-like"/>
</dbReference>
<dbReference type="Pfam" id="PF06068">
    <property type="entry name" value="TIP49"/>
    <property type="match status" value="1"/>
</dbReference>
<evidence type="ECO:0000256" key="8">
    <source>
        <dbReference type="ARBA" id="ARBA00022806"/>
    </source>
</evidence>
<keyword evidence="5" id="KW-0547">Nucleotide-binding</keyword>
<comment type="caution">
    <text evidence="15">The sequence shown here is derived from an EMBL/GenBank/DDBJ whole genome shotgun (WGS) entry which is preliminary data.</text>
</comment>
<evidence type="ECO:0000256" key="4">
    <source>
        <dbReference type="ARBA" id="ARBA00012551"/>
    </source>
</evidence>
<evidence type="ECO:0000313" key="15">
    <source>
        <dbReference type="EMBL" id="PSC71955.1"/>
    </source>
</evidence>
<dbReference type="GO" id="GO:0070004">
    <property type="term" value="F:cysteine-type exopeptidase activity"/>
    <property type="evidence" value="ECO:0007669"/>
    <property type="project" value="InterPro"/>
</dbReference>
<keyword evidence="11" id="KW-0804">Transcription</keyword>
<evidence type="ECO:0000256" key="5">
    <source>
        <dbReference type="ARBA" id="ARBA00022741"/>
    </source>
</evidence>
<dbReference type="SUPFAM" id="SSF52540">
    <property type="entry name" value="P-loop containing nucleoside triphosphate hydrolases"/>
    <property type="match status" value="1"/>
</dbReference>
<dbReference type="InterPro" id="IPR005322">
    <property type="entry name" value="Peptidase_C69"/>
</dbReference>
<evidence type="ECO:0000313" key="16">
    <source>
        <dbReference type="Proteomes" id="UP000239649"/>
    </source>
</evidence>
<organism evidence="15 16">
    <name type="scientific">Micractinium conductrix</name>
    <dbReference type="NCBI Taxonomy" id="554055"/>
    <lineage>
        <taxon>Eukaryota</taxon>
        <taxon>Viridiplantae</taxon>
        <taxon>Chlorophyta</taxon>
        <taxon>core chlorophytes</taxon>
        <taxon>Trebouxiophyceae</taxon>
        <taxon>Chlorellales</taxon>
        <taxon>Chlorellaceae</taxon>
        <taxon>Chlorella clade</taxon>
        <taxon>Micractinium</taxon>
    </lineage>
</organism>
<dbReference type="SMART" id="SM00382">
    <property type="entry name" value="AAA"/>
    <property type="match status" value="1"/>
</dbReference>
<sequence length="992" mass="108888">MTDLRVSAEVKDLTRIERIGAHSHIRGLGLDDALEARAVSQGLVGQTSARKAAGVIAQMVKEGKIAGRGVLLAGQPGTGKTAIATGIAKSLGQETPFAMMAASEIFSMEMSKTEALTQAFRKAIGVRIKEETELIEGEVVEVEIDRPASGALAKTGKLTMKTTEMETVYDLGAKMIEAIQREKVTAGDVVSIDKASGKVSKLGRSFARSRDYDAMGPATKFVQCPDGELQKRREVVHVVSLHEIDVINSRQQGFLALFAGDTGEIRPEVREQIDGKVAEWREEGKAEIVPGVLFIDEVHMLDIECFSFLNRALESDMAPILVVATNRGITKIRGTQYRAPHGIPIDLLDRLLIINTQPYSEREIRKILDIRTEEEDVEVAEDAKDLLTKIGVETSLRYAIQLISAASLISQKRKSATVDVEDVSKAYTLFLDVQRSVQYLQEYAQEYMYNELDEGRAWPTKAAAAMRRPRSQQHPSMAALLLALLAAASTLPLPARACTSLLVGGGATDDGSTYIARNVDHDWSNVAHEVAHVPARAQATYYRSNLNGFGTPLPAGGLAYWALPAQGSDTFESSGVNSAGVAISATETIYFKRAARDADPLLPNQGITEDSIPSVLLPQARSARQAIQILGRIIERQGAGEGFGVLAADRREVWYLENAGGHHWLAKRIPHTKFLVAANQGRFQGIDWSQYNISMLCSRGLTTFAKNESLWIPAQGPFSLFKAYMHNDWWDLVFNYARVRELQRVLAGHVGPYPDARGDTLPPPPPEFLAPTTKLKMIDVMTSMRWHYPGTTHDAYFKQNPKELWHPVAMLLTGTGHVTRIRPASASLPPGLRVIQYVALGTPAWVPYIPIYTGLAPSDLPPALVGARGRRPDSTTLWWKGRRLAALMFRNWPLIGPGVESSIKAFDQQVESVRRPGVEERYTTAWRQGKPAVARAELAAFTKRVTIDAGALLDRLITNAVKKLGLPALPSDDTLVTWLNTATGQYKLDNWG</sequence>
<keyword evidence="12" id="KW-0234">DNA repair</keyword>
<dbReference type="InterPro" id="IPR042487">
    <property type="entry name" value="RuvBL1/2_DNA/RNA_bd_dom"/>
</dbReference>
<accession>A0A2P6VCZ0</accession>
<name>A0A2P6VCZ0_9CHLO</name>
<keyword evidence="16" id="KW-1185">Reference proteome</keyword>
<dbReference type="PANTHER" id="PTHR11093">
    <property type="entry name" value="RUVB-RELATED REPTIN AND PONTIN"/>
    <property type="match status" value="1"/>
</dbReference>
<dbReference type="Pfam" id="PF03577">
    <property type="entry name" value="Peptidase_C69"/>
    <property type="match status" value="1"/>
</dbReference>
<dbReference type="InterPro" id="IPR027238">
    <property type="entry name" value="RuvB-like"/>
</dbReference>
<keyword evidence="7" id="KW-0378">Hydrolase</keyword>
<dbReference type="Proteomes" id="UP000239649">
    <property type="component" value="Unassembled WGS sequence"/>
</dbReference>
<dbReference type="Gene3D" id="1.10.8.60">
    <property type="match status" value="1"/>
</dbReference>
<keyword evidence="10" id="KW-0805">Transcription regulation</keyword>
<dbReference type="Gene3D" id="3.60.60.10">
    <property type="entry name" value="Penicillin V Acylase, Chain A"/>
    <property type="match status" value="1"/>
</dbReference>
<dbReference type="OrthoDB" id="10060499at2759"/>
<evidence type="ECO:0000256" key="9">
    <source>
        <dbReference type="ARBA" id="ARBA00022840"/>
    </source>
</evidence>
<dbReference type="Pfam" id="PF17856">
    <property type="entry name" value="TIP49_C"/>
    <property type="match status" value="1"/>
</dbReference>
<dbReference type="GO" id="GO:0005524">
    <property type="term" value="F:ATP binding"/>
    <property type="evidence" value="ECO:0007669"/>
    <property type="project" value="UniProtKB-KW"/>
</dbReference>
<dbReference type="InterPro" id="IPR010339">
    <property type="entry name" value="TIP49_P-loop"/>
</dbReference>
<dbReference type="InterPro" id="IPR041048">
    <property type="entry name" value="RuvB-like_C"/>
</dbReference>
<evidence type="ECO:0000256" key="1">
    <source>
        <dbReference type="ARBA" id="ARBA00004123"/>
    </source>
</evidence>
<evidence type="ECO:0000256" key="12">
    <source>
        <dbReference type="ARBA" id="ARBA00023204"/>
    </source>
</evidence>
<evidence type="ECO:0000256" key="6">
    <source>
        <dbReference type="ARBA" id="ARBA00022763"/>
    </source>
</evidence>
<keyword evidence="6" id="KW-0227">DNA damage</keyword>
<dbReference type="InterPro" id="IPR027417">
    <property type="entry name" value="P-loop_NTPase"/>
</dbReference>
<dbReference type="FunFam" id="2.40.50.360:FF:000002">
    <property type="entry name" value="RuvB-like helicase"/>
    <property type="match status" value="1"/>
</dbReference>
<dbReference type="EMBL" id="LHPF02000012">
    <property type="protein sequence ID" value="PSC71955.1"/>
    <property type="molecule type" value="Genomic_DNA"/>
</dbReference>
<comment type="similarity">
    <text evidence="3">Belongs to the RuvB family.</text>
</comment>
<dbReference type="Gene3D" id="2.40.50.360">
    <property type="entry name" value="RuvB-like helicase, domain II"/>
    <property type="match status" value="1"/>
</dbReference>
<comment type="subcellular location">
    <subcellularLocation>
        <location evidence="1">Nucleus</location>
    </subcellularLocation>
</comment>
<keyword evidence="9" id="KW-0067">ATP-binding</keyword>
<keyword evidence="13" id="KW-0539">Nucleus</keyword>
<keyword evidence="8" id="KW-0347">Helicase</keyword>
<dbReference type="AlphaFoldDB" id="A0A2P6VCZ0"/>
<protein>
    <recommendedName>
        <fullName evidence="4">DNA helicase</fullName>
        <ecNumber evidence="4">3.6.4.12</ecNumber>
    </recommendedName>
</protein>
<dbReference type="NCBIfam" id="NF033678">
    <property type="entry name" value="C69_fam_dipept"/>
    <property type="match status" value="1"/>
</dbReference>
<dbReference type="InterPro" id="IPR003593">
    <property type="entry name" value="AAA+_ATPase"/>
</dbReference>